<dbReference type="RefSeq" id="WP_256405335.1">
    <property type="nucleotide sequence ID" value="NZ_CP187151.1"/>
</dbReference>
<evidence type="ECO:0000256" key="1">
    <source>
        <dbReference type="SAM" id="Phobius"/>
    </source>
</evidence>
<evidence type="ECO:0000313" key="3">
    <source>
        <dbReference type="EMBL" id="MFD1635113.1"/>
    </source>
</evidence>
<keyword evidence="1" id="KW-0812">Transmembrane</keyword>
<keyword evidence="1" id="KW-0472">Membrane</keyword>
<feature type="transmembrane region" description="Helical" evidence="1">
    <location>
        <begin position="45"/>
        <end position="63"/>
    </location>
</feature>
<comment type="caution">
    <text evidence="3">The sequence shown here is derived from an EMBL/GenBank/DDBJ whole genome shotgun (WGS) entry which is preliminary data.</text>
</comment>
<organism evidence="3 4">
    <name type="scientific">Haloplanus ruber</name>
    <dbReference type="NCBI Taxonomy" id="869892"/>
    <lineage>
        <taxon>Archaea</taxon>
        <taxon>Methanobacteriati</taxon>
        <taxon>Methanobacteriota</taxon>
        <taxon>Stenosarchaea group</taxon>
        <taxon>Halobacteria</taxon>
        <taxon>Halobacteriales</taxon>
        <taxon>Haloferacaceae</taxon>
        <taxon>Haloplanus</taxon>
    </lineage>
</organism>
<gene>
    <name evidence="3" type="ORF">ACFSBJ_15385</name>
</gene>
<feature type="domain" description="DUF7312" evidence="2">
    <location>
        <begin position="13"/>
        <end position="61"/>
    </location>
</feature>
<dbReference type="Proteomes" id="UP001597075">
    <property type="component" value="Unassembled WGS sequence"/>
</dbReference>
<keyword evidence="1" id="KW-1133">Transmembrane helix</keyword>
<sequence>MSAVPEEDRDEGESQWRFGLDEVGEDAEPDVPEPIEPETPSAENAAFVILGVALSLLIFYAALAGL</sequence>
<proteinExistence type="predicted"/>
<dbReference type="InterPro" id="IPR055736">
    <property type="entry name" value="DUF7312"/>
</dbReference>
<name>A0ABD6D195_9EURY</name>
<protein>
    <recommendedName>
        <fullName evidence="2">DUF7312 domain-containing protein</fullName>
    </recommendedName>
</protein>
<dbReference type="Pfam" id="PF23994">
    <property type="entry name" value="DUF7312"/>
    <property type="match status" value="1"/>
</dbReference>
<evidence type="ECO:0000313" key="4">
    <source>
        <dbReference type="Proteomes" id="UP001597075"/>
    </source>
</evidence>
<evidence type="ECO:0000259" key="2">
    <source>
        <dbReference type="Pfam" id="PF23994"/>
    </source>
</evidence>
<reference evidence="3 4" key="1">
    <citation type="journal article" date="2019" name="Int. J. Syst. Evol. Microbiol.">
        <title>The Global Catalogue of Microorganisms (GCM) 10K type strain sequencing project: providing services to taxonomists for standard genome sequencing and annotation.</title>
        <authorList>
            <consortium name="The Broad Institute Genomics Platform"/>
            <consortium name="The Broad Institute Genome Sequencing Center for Infectious Disease"/>
            <person name="Wu L."/>
            <person name="Ma J."/>
        </authorList>
    </citation>
    <scope>NUCLEOTIDE SEQUENCE [LARGE SCALE GENOMIC DNA]</scope>
    <source>
        <strain evidence="3 4">CGMCC 1.10594</strain>
    </source>
</reference>
<dbReference type="AlphaFoldDB" id="A0ABD6D195"/>
<accession>A0ABD6D195</accession>
<dbReference type="EMBL" id="JBHUDL010000010">
    <property type="protein sequence ID" value="MFD1635113.1"/>
    <property type="molecule type" value="Genomic_DNA"/>
</dbReference>
<keyword evidence="4" id="KW-1185">Reference proteome</keyword>